<feature type="region of interest" description="Disordered" evidence="6">
    <location>
        <begin position="363"/>
        <end position="383"/>
    </location>
</feature>
<dbReference type="GO" id="GO:0140410">
    <property type="term" value="F:monoatomic cation:bicarbonate symporter activity"/>
    <property type="evidence" value="ECO:0007669"/>
    <property type="project" value="TreeGrafter"/>
</dbReference>
<dbReference type="GO" id="GO:0005886">
    <property type="term" value="C:plasma membrane"/>
    <property type="evidence" value="ECO:0007669"/>
    <property type="project" value="TreeGrafter"/>
</dbReference>
<dbReference type="EnsemblMetazoa" id="G5048.5">
    <property type="protein sequence ID" value="G5048.5:cds"/>
    <property type="gene ID" value="G5048"/>
</dbReference>
<dbReference type="Pfam" id="PF02535">
    <property type="entry name" value="Zip"/>
    <property type="match status" value="1"/>
</dbReference>
<comment type="subcellular location">
    <subcellularLocation>
        <location evidence="1">Membrane</location>
        <topology evidence="1">Multi-pass membrane protein</topology>
    </subcellularLocation>
</comment>
<dbReference type="Pfam" id="PF21116">
    <property type="entry name" value="EF-hand_Zip"/>
    <property type="match status" value="1"/>
</dbReference>
<dbReference type="GO" id="GO:0071578">
    <property type="term" value="P:zinc ion import across plasma membrane"/>
    <property type="evidence" value="ECO:0007669"/>
    <property type="project" value="TreeGrafter"/>
</dbReference>
<dbReference type="PROSITE" id="PS51257">
    <property type="entry name" value="PROKAR_LIPOPROTEIN"/>
    <property type="match status" value="1"/>
</dbReference>
<keyword evidence="3 7" id="KW-0812">Transmembrane</keyword>
<reference evidence="10" key="1">
    <citation type="submission" date="2022-08" db="UniProtKB">
        <authorList>
            <consortium name="EnsemblMetazoa"/>
        </authorList>
    </citation>
    <scope>IDENTIFICATION</scope>
    <source>
        <strain evidence="10">05x7-T-G4-1.051#20</strain>
    </source>
</reference>
<evidence type="ECO:0000256" key="7">
    <source>
        <dbReference type="SAM" id="Phobius"/>
    </source>
</evidence>
<evidence type="ECO:0000256" key="6">
    <source>
        <dbReference type="SAM" id="MobiDB-lite"/>
    </source>
</evidence>
<feature type="transmembrane region" description="Helical" evidence="7">
    <location>
        <begin position="704"/>
        <end position="721"/>
    </location>
</feature>
<feature type="signal peptide" evidence="8">
    <location>
        <begin position="1"/>
        <end position="23"/>
    </location>
</feature>
<keyword evidence="4 7" id="KW-1133">Transmembrane helix</keyword>
<name>A0A8W8N2Q7_MAGGI</name>
<keyword evidence="8" id="KW-0732">Signal</keyword>
<evidence type="ECO:0000259" key="9">
    <source>
        <dbReference type="Pfam" id="PF21116"/>
    </source>
</evidence>
<dbReference type="PANTHER" id="PTHR12191:SF21">
    <property type="entry name" value="ZINC TRANSPORTER ZIP4"/>
    <property type="match status" value="1"/>
</dbReference>
<dbReference type="GO" id="GO:0030003">
    <property type="term" value="P:intracellular monoatomic cation homeostasis"/>
    <property type="evidence" value="ECO:0007669"/>
    <property type="project" value="TreeGrafter"/>
</dbReference>
<feature type="transmembrane region" description="Helical" evidence="7">
    <location>
        <begin position="742"/>
        <end position="762"/>
    </location>
</feature>
<dbReference type="InterPro" id="IPR003689">
    <property type="entry name" value="ZIP"/>
</dbReference>
<feature type="transmembrane region" description="Helical" evidence="7">
    <location>
        <begin position="678"/>
        <end position="698"/>
    </location>
</feature>
<evidence type="ECO:0000256" key="3">
    <source>
        <dbReference type="ARBA" id="ARBA00022692"/>
    </source>
</evidence>
<dbReference type="AlphaFoldDB" id="A0A8W8N2Q7"/>
<evidence type="ECO:0000256" key="8">
    <source>
        <dbReference type="SAM" id="SignalP"/>
    </source>
</evidence>
<sequence>MDRRFCSLIGVVLFLMVLACGYGLELDHHEDHVEMMLDPFDRVKDLLKIHSKGLTLAAVNSLVQKLFSRIHCTPPTSVPAAGGAKPCTQSLCLSGSEIFAYLGLQETEEILESHFGDLSNLLLYYTTIAKNSCQQTPTINSSSPKTFYTGELTKYFTRGQLTYASLTMKTLQEALDDLNDVYESDDERDDHHDTDDHHDDHTDRPSDTSTEDHTDDHGHDHDDDDHMTTSSVTAHHDDDDHSNEDDHDSHEHDDDDDDHKTVNLHQTKCLSAGRLYDEMYKDPLEDMFGDEHDLEGLSQLLLFHMLSGDKVSPNCRTLPRKNYMESSLLRYVHASNDTIRKKDFENLMTALGLVQTAKVMEDSMDSHDGHDHRRRKRAVPDNESYPNKCYNADEILAIYNARNTDTLTKKNFLELCPSLIYQQVSKACAPLPQQGSKPKLTLDSSEAYGYGTLAVFIVCLCSIVAVLFIPFANTICLRTFDYVLGVFLGLAVGTLIADSILHLFPAAFGLHVHSEDEHNHAHGDGVTMEPYVGYGLAAMAGIYAFYFMEMCFNLFSKSDGAEDDHGHSHLPSLDKMELHSGMKNGKTTSRSELYEVQSNADSESPKISTASSRSLIFMVLLGDALHNFADGLAIGAAFTESASVGIATTITVFCHELPHELGDYAILVSSGLSRGRALLFNFLSSLTAFIGLYIGISVSTDDTVRQWIFAITAGLFLYIALADMMPHLTKVKGPHGKRLLMIICNNIGIFVGVLILVLLSLFESKIKV</sequence>
<keyword evidence="11" id="KW-1185">Reference proteome</keyword>
<evidence type="ECO:0000313" key="10">
    <source>
        <dbReference type="EnsemblMetazoa" id="G5048.5:cds"/>
    </source>
</evidence>
<evidence type="ECO:0000256" key="2">
    <source>
        <dbReference type="ARBA" id="ARBA00006939"/>
    </source>
</evidence>
<evidence type="ECO:0000256" key="5">
    <source>
        <dbReference type="ARBA" id="ARBA00023136"/>
    </source>
</evidence>
<proteinExistence type="inferred from homology"/>
<evidence type="ECO:0000256" key="1">
    <source>
        <dbReference type="ARBA" id="ARBA00004141"/>
    </source>
</evidence>
<protein>
    <recommendedName>
        <fullName evidence="9">Zinc transporter ZIP4/12 EF-hand domain-containing protein</fullName>
    </recommendedName>
</protein>
<dbReference type="PANTHER" id="PTHR12191">
    <property type="entry name" value="SOLUTE CARRIER FAMILY 39"/>
    <property type="match status" value="1"/>
</dbReference>
<organism evidence="10 11">
    <name type="scientific">Magallana gigas</name>
    <name type="common">Pacific oyster</name>
    <name type="synonym">Crassostrea gigas</name>
    <dbReference type="NCBI Taxonomy" id="29159"/>
    <lineage>
        <taxon>Eukaryota</taxon>
        <taxon>Metazoa</taxon>
        <taxon>Spiralia</taxon>
        <taxon>Lophotrochozoa</taxon>
        <taxon>Mollusca</taxon>
        <taxon>Bivalvia</taxon>
        <taxon>Autobranchia</taxon>
        <taxon>Pteriomorphia</taxon>
        <taxon>Ostreida</taxon>
        <taxon>Ostreoidea</taxon>
        <taxon>Ostreidae</taxon>
        <taxon>Magallana</taxon>
    </lineage>
</organism>
<feature type="domain" description="Zinc transporter ZIP4/12 EF-hand" evidence="9">
    <location>
        <begin position="328"/>
        <end position="427"/>
    </location>
</feature>
<feature type="chain" id="PRO_5036480882" description="Zinc transporter ZIP4/12 EF-hand domain-containing protein" evidence="8">
    <location>
        <begin position="24"/>
        <end position="768"/>
    </location>
</feature>
<keyword evidence="5 7" id="KW-0472">Membrane</keyword>
<comment type="similarity">
    <text evidence="2">Belongs to the ZIP transporter (TC 2.A.5) family.</text>
</comment>
<feature type="transmembrane region" description="Helical" evidence="7">
    <location>
        <begin position="531"/>
        <end position="548"/>
    </location>
</feature>
<dbReference type="GO" id="GO:0005385">
    <property type="term" value="F:zinc ion transmembrane transporter activity"/>
    <property type="evidence" value="ECO:0007669"/>
    <property type="project" value="TreeGrafter"/>
</dbReference>
<dbReference type="InterPro" id="IPR049406">
    <property type="entry name" value="ZIP4_12_EF-hand"/>
</dbReference>
<accession>A0A8W8N2Q7</accession>
<feature type="transmembrane region" description="Helical" evidence="7">
    <location>
        <begin position="482"/>
        <end position="504"/>
    </location>
</feature>
<feature type="transmembrane region" description="Helical" evidence="7">
    <location>
        <begin position="447"/>
        <end position="470"/>
    </location>
</feature>
<feature type="region of interest" description="Disordered" evidence="6">
    <location>
        <begin position="183"/>
        <end position="261"/>
    </location>
</feature>
<feature type="compositionally biased region" description="Basic and acidic residues" evidence="6">
    <location>
        <begin position="189"/>
        <end position="227"/>
    </location>
</feature>
<dbReference type="Proteomes" id="UP000005408">
    <property type="component" value="Unassembled WGS sequence"/>
</dbReference>
<evidence type="ECO:0000313" key="11">
    <source>
        <dbReference type="Proteomes" id="UP000005408"/>
    </source>
</evidence>
<evidence type="ECO:0000256" key="4">
    <source>
        <dbReference type="ARBA" id="ARBA00022989"/>
    </source>
</evidence>
<dbReference type="InterPro" id="IPR050799">
    <property type="entry name" value="ZIP_Transporter"/>
</dbReference>